<keyword evidence="1 6" id="KW-0597">Phosphoprotein</keyword>
<dbReference type="SMART" id="SM00448">
    <property type="entry name" value="REC"/>
    <property type="match status" value="1"/>
</dbReference>
<keyword evidence="3" id="KW-0805">Transcription regulation</keyword>
<evidence type="ECO:0000313" key="9">
    <source>
        <dbReference type="Proteomes" id="UP001441944"/>
    </source>
</evidence>
<dbReference type="Proteomes" id="UP001441944">
    <property type="component" value="Unassembled WGS sequence"/>
</dbReference>
<keyword evidence="4" id="KW-0238">DNA-binding</keyword>
<protein>
    <recommendedName>
        <fullName evidence="7">Response regulatory domain-containing protein</fullName>
    </recommendedName>
</protein>
<evidence type="ECO:0000256" key="1">
    <source>
        <dbReference type="ARBA" id="ARBA00022553"/>
    </source>
</evidence>
<dbReference type="EMBL" id="BAABWU010000008">
    <property type="protein sequence ID" value="GAA6196873.1"/>
    <property type="molecule type" value="Genomic_DNA"/>
</dbReference>
<dbReference type="Gene3D" id="3.40.50.2300">
    <property type="match status" value="1"/>
</dbReference>
<accession>A0ABQ0ALX0</accession>
<reference evidence="8 9" key="1">
    <citation type="submission" date="2024-04" db="EMBL/GenBank/DDBJ databases">
        <title>Draft genome sequence of Pseudophaeobacter arcticus NBRC 116598.</title>
        <authorList>
            <person name="Miyakawa T."/>
            <person name="Kusuya Y."/>
            <person name="Miura T."/>
        </authorList>
    </citation>
    <scope>NUCLEOTIDE SEQUENCE [LARGE SCALE GENOMIC DNA]</scope>
    <source>
        <strain evidence="8 9">SU-CL00105</strain>
    </source>
</reference>
<keyword evidence="9" id="KW-1185">Reference proteome</keyword>
<dbReference type="Pfam" id="PF00072">
    <property type="entry name" value="Response_reg"/>
    <property type="match status" value="1"/>
</dbReference>
<evidence type="ECO:0000256" key="6">
    <source>
        <dbReference type="PROSITE-ProRule" id="PRU00169"/>
    </source>
</evidence>
<feature type="modified residue" description="4-aspartylphosphate" evidence="6">
    <location>
        <position position="53"/>
    </location>
</feature>
<proteinExistence type="predicted"/>
<gene>
    <name evidence="8" type="ORF">NBRC116598_23170</name>
</gene>
<dbReference type="PANTHER" id="PTHR48111">
    <property type="entry name" value="REGULATOR OF RPOS"/>
    <property type="match status" value="1"/>
</dbReference>
<dbReference type="InterPro" id="IPR001789">
    <property type="entry name" value="Sig_transdc_resp-reg_receiver"/>
</dbReference>
<evidence type="ECO:0000259" key="7">
    <source>
        <dbReference type="PROSITE" id="PS50110"/>
    </source>
</evidence>
<sequence>MRELLIFNLEQEFEATPKVLYTVEDFPDATTFRKRLAELGPNERHKISVMVVDWMLPDLPGLEIIKEAHRSNPSCPTIILSARSEEKDMVEGLQAGAFDYVSKPFSVVEIAARIHGMVKRREASTIFAATAQDGALEIAEVGENFRRIPTDTETVKKIGKITEDLVYLTEVVRGDNAVLGVVLKKQLVVTLRTIVSELEGEFVDIDSVEKKAGTLSRVGEKVSSEAVSKGIGNLFRRASDLIFDLITNL</sequence>
<dbReference type="InterPro" id="IPR011006">
    <property type="entry name" value="CheY-like_superfamily"/>
</dbReference>
<dbReference type="PANTHER" id="PTHR48111:SF1">
    <property type="entry name" value="TWO-COMPONENT RESPONSE REGULATOR ORR33"/>
    <property type="match status" value="1"/>
</dbReference>
<evidence type="ECO:0000256" key="2">
    <source>
        <dbReference type="ARBA" id="ARBA00023012"/>
    </source>
</evidence>
<organism evidence="8 9">
    <name type="scientific">Pseudophaeobacter arcticus</name>
    <dbReference type="NCBI Taxonomy" id="385492"/>
    <lineage>
        <taxon>Bacteria</taxon>
        <taxon>Pseudomonadati</taxon>
        <taxon>Pseudomonadota</taxon>
        <taxon>Alphaproteobacteria</taxon>
        <taxon>Rhodobacterales</taxon>
        <taxon>Paracoccaceae</taxon>
        <taxon>Pseudophaeobacter</taxon>
    </lineage>
</organism>
<evidence type="ECO:0000313" key="8">
    <source>
        <dbReference type="EMBL" id="GAA6196873.1"/>
    </source>
</evidence>
<dbReference type="InterPro" id="IPR039420">
    <property type="entry name" value="WalR-like"/>
</dbReference>
<dbReference type="SUPFAM" id="SSF52172">
    <property type="entry name" value="CheY-like"/>
    <property type="match status" value="1"/>
</dbReference>
<evidence type="ECO:0000256" key="5">
    <source>
        <dbReference type="ARBA" id="ARBA00023163"/>
    </source>
</evidence>
<dbReference type="PROSITE" id="PS50110">
    <property type="entry name" value="RESPONSE_REGULATORY"/>
    <property type="match status" value="1"/>
</dbReference>
<name>A0ABQ0ALX0_9RHOB</name>
<keyword evidence="2" id="KW-0902">Two-component regulatory system</keyword>
<keyword evidence="5" id="KW-0804">Transcription</keyword>
<feature type="domain" description="Response regulatory" evidence="7">
    <location>
        <begin position="1"/>
        <end position="118"/>
    </location>
</feature>
<evidence type="ECO:0000256" key="3">
    <source>
        <dbReference type="ARBA" id="ARBA00023015"/>
    </source>
</evidence>
<comment type="caution">
    <text evidence="8">The sequence shown here is derived from an EMBL/GenBank/DDBJ whole genome shotgun (WGS) entry which is preliminary data.</text>
</comment>
<evidence type="ECO:0000256" key="4">
    <source>
        <dbReference type="ARBA" id="ARBA00023125"/>
    </source>
</evidence>